<dbReference type="AlphaFoldDB" id="A0A0G0DYJ7"/>
<organism evidence="1 2">
    <name type="scientific">Candidatus Nomurabacteria bacterium GW2011_GWA1_36_15</name>
    <dbReference type="NCBI Taxonomy" id="1618728"/>
    <lineage>
        <taxon>Bacteria</taxon>
        <taxon>Candidatus Nomuraibacteriota</taxon>
    </lineage>
</organism>
<gene>
    <name evidence="1" type="ORF">US05_C0005G0027</name>
</gene>
<dbReference type="Proteomes" id="UP000034606">
    <property type="component" value="Unassembled WGS sequence"/>
</dbReference>
<proteinExistence type="predicted"/>
<sequence>MTVGAQPPMSGTLTPASSSCIIASGSSSCNINYSWTTTNPQATSAITKPVNVTVATGNSGTNVPFAVKYNSETFYLYNNSVLLNQSTVTSSCDSSTSSWNRHTMDLPLSPGHPLMPLLVRLAVIGPELKQLPALNQPAT</sequence>
<dbReference type="EMBL" id="LBRM01000005">
    <property type="protein sequence ID" value="KKP98323.1"/>
    <property type="molecule type" value="Genomic_DNA"/>
</dbReference>
<protein>
    <submittedName>
        <fullName evidence="1">Uncharacterized protein</fullName>
    </submittedName>
</protein>
<evidence type="ECO:0000313" key="1">
    <source>
        <dbReference type="EMBL" id="KKP98323.1"/>
    </source>
</evidence>
<comment type="caution">
    <text evidence="1">The sequence shown here is derived from an EMBL/GenBank/DDBJ whole genome shotgun (WGS) entry which is preliminary data.</text>
</comment>
<name>A0A0G0DYJ7_9BACT</name>
<accession>A0A0G0DYJ7</accession>
<reference evidence="1 2" key="1">
    <citation type="journal article" date="2015" name="Nature">
        <title>rRNA introns, odd ribosomes, and small enigmatic genomes across a large radiation of phyla.</title>
        <authorList>
            <person name="Brown C.T."/>
            <person name="Hug L.A."/>
            <person name="Thomas B.C."/>
            <person name="Sharon I."/>
            <person name="Castelle C.J."/>
            <person name="Singh A."/>
            <person name="Wilkins M.J."/>
            <person name="Williams K.H."/>
            <person name="Banfield J.F."/>
        </authorList>
    </citation>
    <scope>NUCLEOTIDE SEQUENCE [LARGE SCALE GENOMIC DNA]</scope>
</reference>
<evidence type="ECO:0000313" key="2">
    <source>
        <dbReference type="Proteomes" id="UP000034606"/>
    </source>
</evidence>